<accession>A0A6J5RBM5</accession>
<protein>
    <submittedName>
        <fullName evidence="1">Uncharacterized protein</fullName>
    </submittedName>
</protein>
<gene>
    <name evidence="1" type="ORF">UFOVP1264_58</name>
</gene>
<reference evidence="1" key="1">
    <citation type="submission" date="2020-05" db="EMBL/GenBank/DDBJ databases">
        <authorList>
            <person name="Chiriac C."/>
            <person name="Salcher M."/>
            <person name="Ghai R."/>
            <person name="Kavagutti S V."/>
        </authorList>
    </citation>
    <scope>NUCLEOTIDE SEQUENCE</scope>
</reference>
<proteinExistence type="predicted"/>
<dbReference type="EMBL" id="LR797213">
    <property type="protein sequence ID" value="CAB4194603.1"/>
    <property type="molecule type" value="Genomic_DNA"/>
</dbReference>
<sequence length="70" mass="8360">MSKKDGVRKCRYKEHPFVQNIQGSLEMTIYASCNCGWLSDQPIRDSAKRKYIWEKHRSTRQTNLSIHHHE</sequence>
<name>A0A6J5RBM5_9CAUD</name>
<organism evidence="1">
    <name type="scientific">uncultured Caudovirales phage</name>
    <dbReference type="NCBI Taxonomy" id="2100421"/>
    <lineage>
        <taxon>Viruses</taxon>
        <taxon>Duplodnaviria</taxon>
        <taxon>Heunggongvirae</taxon>
        <taxon>Uroviricota</taxon>
        <taxon>Caudoviricetes</taxon>
        <taxon>Peduoviridae</taxon>
        <taxon>Maltschvirus</taxon>
        <taxon>Maltschvirus maltsch</taxon>
    </lineage>
</organism>
<evidence type="ECO:0000313" key="1">
    <source>
        <dbReference type="EMBL" id="CAB4194603.1"/>
    </source>
</evidence>